<dbReference type="AlphaFoldDB" id="A0AAF0T8H6"/>
<dbReference type="Proteomes" id="UP001234989">
    <property type="component" value="Chromosome 1"/>
</dbReference>
<reference evidence="2" key="1">
    <citation type="submission" date="2023-08" db="EMBL/GenBank/DDBJ databases">
        <title>A de novo genome assembly of Solanum verrucosum Schlechtendal, a Mexican diploid species geographically isolated from the other diploid A-genome species in potato relatives.</title>
        <authorList>
            <person name="Hosaka K."/>
        </authorList>
    </citation>
    <scope>NUCLEOTIDE SEQUENCE</scope>
    <source>
        <tissue evidence="2">Young leaves</tissue>
    </source>
</reference>
<evidence type="ECO:0000313" key="2">
    <source>
        <dbReference type="EMBL" id="WMV08123.1"/>
    </source>
</evidence>
<keyword evidence="3" id="KW-1185">Reference proteome</keyword>
<sequence>MVRLYGVPLSIISDWGTQSTSQFWKSFQKGLGSKLIREKLKMTQSRQKSYPNVRRKDLEFEVNEWAYLKISPMKGVMKFGKKGKPSHIYVGPYLVLRRVGKVAYELDLPNELTTMHPIFYLSKLKKCVGDLTSIVSLEGLGVDESLSDEEVPVEILDRQVKRLRNKEIASMKVLWRNQLRVLLGRPRPI</sequence>
<dbReference type="InterPro" id="IPR056924">
    <property type="entry name" value="SH3_Tf2-1"/>
</dbReference>
<evidence type="ECO:0000313" key="3">
    <source>
        <dbReference type="Proteomes" id="UP001234989"/>
    </source>
</evidence>
<accession>A0AAF0T8H6</accession>
<dbReference type="EMBL" id="CP133612">
    <property type="protein sequence ID" value="WMV08123.1"/>
    <property type="molecule type" value="Genomic_DNA"/>
</dbReference>
<proteinExistence type="predicted"/>
<organism evidence="2 3">
    <name type="scientific">Solanum verrucosum</name>
    <dbReference type="NCBI Taxonomy" id="315347"/>
    <lineage>
        <taxon>Eukaryota</taxon>
        <taxon>Viridiplantae</taxon>
        <taxon>Streptophyta</taxon>
        <taxon>Embryophyta</taxon>
        <taxon>Tracheophyta</taxon>
        <taxon>Spermatophyta</taxon>
        <taxon>Magnoliopsida</taxon>
        <taxon>eudicotyledons</taxon>
        <taxon>Gunneridae</taxon>
        <taxon>Pentapetalae</taxon>
        <taxon>asterids</taxon>
        <taxon>lamiids</taxon>
        <taxon>Solanales</taxon>
        <taxon>Solanaceae</taxon>
        <taxon>Solanoideae</taxon>
        <taxon>Solaneae</taxon>
        <taxon>Solanum</taxon>
    </lineage>
</organism>
<gene>
    <name evidence="2" type="ORF">MTR67_001508</name>
</gene>
<evidence type="ECO:0000259" key="1">
    <source>
        <dbReference type="Pfam" id="PF24626"/>
    </source>
</evidence>
<feature type="domain" description="Tf2-1-like SH3-like" evidence="1">
    <location>
        <begin position="64"/>
        <end position="128"/>
    </location>
</feature>
<protein>
    <recommendedName>
        <fullName evidence="1">Tf2-1-like SH3-like domain-containing protein</fullName>
    </recommendedName>
</protein>
<dbReference type="Pfam" id="PF24626">
    <property type="entry name" value="SH3_Tf2-1"/>
    <property type="match status" value="1"/>
</dbReference>
<dbReference type="PANTHER" id="PTHR46148">
    <property type="entry name" value="CHROMO DOMAIN-CONTAINING PROTEIN"/>
    <property type="match status" value="1"/>
</dbReference>
<name>A0AAF0T8H6_SOLVR</name>
<dbReference type="PANTHER" id="PTHR46148:SF60">
    <property type="entry name" value="CHROMO DOMAIN-CONTAINING PROTEIN"/>
    <property type="match status" value="1"/>
</dbReference>